<evidence type="ECO:0000256" key="5">
    <source>
        <dbReference type="ARBA" id="ARBA00022705"/>
    </source>
</evidence>
<dbReference type="Pfam" id="PF08542">
    <property type="entry name" value="Rep_fac_C"/>
    <property type="match status" value="1"/>
</dbReference>
<dbReference type="InterPro" id="IPR013748">
    <property type="entry name" value="Rep_factorC_C"/>
</dbReference>
<feature type="region of interest" description="Disordered" evidence="13">
    <location>
        <begin position="549"/>
        <end position="571"/>
    </location>
</feature>
<feature type="compositionally biased region" description="Polar residues" evidence="13">
    <location>
        <begin position="445"/>
        <end position="456"/>
    </location>
</feature>
<dbReference type="SUPFAM" id="SSF48019">
    <property type="entry name" value="post-AAA+ oligomerization domain-like"/>
    <property type="match status" value="1"/>
</dbReference>
<dbReference type="SMART" id="SM00185">
    <property type="entry name" value="ARM"/>
    <property type="match status" value="5"/>
</dbReference>
<feature type="compositionally biased region" description="Basic and acidic residues" evidence="13">
    <location>
        <begin position="430"/>
        <end position="442"/>
    </location>
</feature>
<dbReference type="InterPro" id="IPR047854">
    <property type="entry name" value="RFC_lid"/>
</dbReference>
<dbReference type="Gene3D" id="1.10.8.60">
    <property type="match status" value="1"/>
</dbReference>
<dbReference type="Proteomes" id="UP000242457">
    <property type="component" value="Unassembled WGS sequence"/>
</dbReference>
<evidence type="ECO:0000256" key="1">
    <source>
        <dbReference type="ARBA" id="ARBA00004123"/>
    </source>
</evidence>
<dbReference type="Pfam" id="PF21960">
    <property type="entry name" value="RCF1-5-like_lid"/>
    <property type="match status" value="1"/>
</dbReference>
<feature type="region of interest" description="Disordered" evidence="13">
    <location>
        <begin position="592"/>
        <end position="613"/>
    </location>
</feature>
<keyword evidence="8" id="KW-0067">ATP-binding</keyword>
<dbReference type="GO" id="GO:0003677">
    <property type="term" value="F:DNA binding"/>
    <property type="evidence" value="ECO:0007669"/>
    <property type="project" value="InterPro"/>
</dbReference>
<feature type="repeat" description="ARM" evidence="12">
    <location>
        <begin position="1045"/>
        <end position="1082"/>
    </location>
</feature>
<dbReference type="Gene3D" id="1.25.10.10">
    <property type="entry name" value="Leucine-rich Repeat Variant"/>
    <property type="match status" value="1"/>
</dbReference>
<comment type="similarity">
    <text evidence="3">Belongs to the activator 1 small subunits family.</text>
</comment>
<evidence type="ECO:0000256" key="12">
    <source>
        <dbReference type="PROSITE-ProRule" id="PRU00259"/>
    </source>
</evidence>
<dbReference type="InterPro" id="IPR011989">
    <property type="entry name" value="ARM-like"/>
</dbReference>
<dbReference type="GO" id="GO:0005634">
    <property type="term" value="C:nucleus"/>
    <property type="evidence" value="ECO:0007669"/>
    <property type="project" value="UniProtKB-SubCell"/>
</dbReference>
<dbReference type="Pfam" id="PF00514">
    <property type="entry name" value="Arm"/>
    <property type="match status" value="4"/>
</dbReference>
<evidence type="ECO:0000259" key="14">
    <source>
        <dbReference type="SMART" id="SM00382"/>
    </source>
</evidence>
<evidence type="ECO:0000256" key="10">
    <source>
        <dbReference type="ARBA" id="ARBA00022949"/>
    </source>
</evidence>
<evidence type="ECO:0000256" key="11">
    <source>
        <dbReference type="ARBA" id="ARBA00023242"/>
    </source>
</evidence>
<dbReference type="InterPro" id="IPR000225">
    <property type="entry name" value="Armadillo"/>
</dbReference>
<protein>
    <submittedName>
        <fullName evidence="15">Catenin delta-2</fullName>
    </submittedName>
</protein>
<dbReference type="Pfam" id="PF00004">
    <property type="entry name" value="AAA"/>
    <property type="match status" value="1"/>
</dbReference>
<dbReference type="GO" id="GO:0016887">
    <property type="term" value="F:ATP hydrolysis activity"/>
    <property type="evidence" value="ECO:0007669"/>
    <property type="project" value="InterPro"/>
</dbReference>
<dbReference type="FunFam" id="3.40.50.300:FF:000952">
    <property type="entry name" value="Replication factor C subunit 2"/>
    <property type="match status" value="1"/>
</dbReference>
<dbReference type="Gene3D" id="1.20.272.10">
    <property type="match status" value="1"/>
</dbReference>
<dbReference type="InterPro" id="IPR016024">
    <property type="entry name" value="ARM-type_fold"/>
</dbReference>
<proteinExistence type="inferred from homology"/>
<dbReference type="STRING" id="94128.A0A2A3ENC6"/>
<feature type="repeat" description="ARM" evidence="12">
    <location>
        <begin position="998"/>
        <end position="1027"/>
    </location>
</feature>
<name>A0A2A3ENC6_APICC</name>
<dbReference type="FunFam" id="1.10.8.60:FF:000032">
    <property type="entry name" value="Replication factor C subunit 4"/>
    <property type="match status" value="1"/>
</dbReference>
<organism evidence="15 16">
    <name type="scientific">Apis cerana cerana</name>
    <name type="common">Oriental honeybee</name>
    <dbReference type="NCBI Taxonomy" id="94128"/>
    <lineage>
        <taxon>Eukaryota</taxon>
        <taxon>Metazoa</taxon>
        <taxon>Ecdysozoa</taxon>
        <taxon>Arthropoda</taxon>
        <taxon>Hexapoda</taxon>
        <taxon>Insecta</taxon>
        <taxon>Pterygota</taxon>
        <taxon>Neoptera</taxon>
        <taxon>Endopterygota</taxon>
        <taxon>Hymenoptera</taxon>
        <taxon>Apocrita</taxon>
        <taxon>Aculeata</taxon>
        <taxon>Apoidea</taxon>
        <taxon>Anthophila</taxon>
        <taxon>Apidae</taxon>
        <taxon>Apis</taxon>
    </lineage>
</organism>
<feature type="domain" description="AAA+ ATPase" evidence="14">
    <location>
        <begin position="71"/>
        <end position="203"/>
    </location>
</feature>
<evidence type="ECO:0000256" key="13">
    <source>
        <dbReference type="SAM" id="MobiDB-lite"/>
    </source>
</evidence>
<keyword evidence="11" id="KW-0539">Nucleus</keyword>
<dbReference type="GO" id="GO:0005524">
    <property type="term" value="F:ATP binding"/>
    <property type="evidence" value="ECO:0007669"/>
    <property type="project" value="UniProtKB-KW"/>
</dbReference>
<feature type="repeat" description="ARM" evidence="12">
    <location>
        <begin position="746"/>
        <end position="791"/>
    </location>
</feature>
<dbReference type="InterPro" id="IPR003593">
    <property type="entry name" value="AAA+_ATPase"/>
</dbReference>
<dbReference type="GO" id="GO:0098609">
    <property type="term" value="P:cell-cell adhesion"/>
    <property type="evidence" value="ECO:0007669"/>
    <property type="project" value="InterPro"/>
</dbReference>
<gene>
    <name evidence="15" type="ORF">APICC_09601</name>
</gene>
<keyword evidence="10" id="KW-0965">Cell junction</keyword>
<dbReference type="NCBIfam" id="NF001679">
    <property type="entry name" value="PRK00440.1"/>
    <property type="match status" value="1"/>
</dbReference>
<feature type="repeat" description="ARM" evidence="12">
    <location>
        <begin position="790"/>
        <end position="833"/>
    </location>
</feature>
<evidence type="ECO:0000256" key="7">
    <source>
        <dbReference type="ARBA" id="ARBA00022741"/>
    </source>
</evidence>
<evidence type="ECO:0000256" key="8">
    <source>
        <dbReference type="ARBA" id="ARBA00022840"/>
    </source>
</evidence>
<dbReference type="GO" id="GO:0005912">
    <property type="term" value="C:adherens junction"/>
    <property type="evidence" value="ECO:0007669"/>
    <property type="project" value="TreeGrafter"/>
</dbReference>
<dbReference type="GO" id="GO:0005737">
    <property type="term" value="C:cytoplasm"/>
    <property type="evidence" value="ECO:0007669"/>
    <property type="project" value="TreeGrafter"/>
</dbReference>
<dbReference type="InterPro" id="IPR028435">
    <property type="entry name" value="Plakophilin/d_Catenin"/>
</dbReference>
<dbReference type="FunFam" id="1.20.272.10:FF:000011">
    <property type="entry name" value="Replication factor C subunit 2"/>
    <property type="match status" value="1"/>
</dbReference>
<dbReference type="SUPFAM" id="SSF52540">
    <property type="entry name" value="P-loop containing nucleoside triphosphate hydrolases"/>
    <property type="match status" value="1"/>
</dbReference>
<reference evidence="15 16" key="1">
    <citation type="submission" date="2014-07" db="EMBL/GenBank/DDBJ databases">
        <title>Genomic and transcriptomic analysis on Apis cerana provide comprehensive insights into honey bee biology.</title>
        <authorList>
            <person name="Diao Q."/>
            <person name="Sun L."/>
            <person name="Zheng H."/>
            <person name="Zheng H."/>
            <person name="Xu S."/>
            <person name="Wang S."/>
            <person name="Zeng Z."/>
            <person name="Hu F."/>
            <person name="Su S."/>
            <person name="Wu J."/>
        </authorList>
    </citation>
    <scope>NUCLEOTIDE SEQUENCE [LARGE SCALE GENOMIC DNA]</scope>
    <source>
        <tissue evidence="15">Pupae without intestine</tissue>
    </source>
</reference>
<dbReference type="PROSITE" id="PS50176">
    <property type="entry name" value="ARM_REPEAT"/>
    <property type="match status" value="4"/>
</dbReference>
<dbReference type="PANTHER" id="PTHR10372">
    <property type="entry name" value="PLAKOPHILLIN-RELATED"/>
    <property type="match status" value="1"/>
</dbReference>
<dbReference type="InterPro" id="IPR027417">
    <property type="entry name" value="P-loop_NTPase"/>
</dbReference>
<evidence type="ECO:0000256" key="2">
    <source>
        <dbReference type="ARBA" id="ARBA00004282"/>
    </source>
</evidence>
<accession>A0A2A3ENC6</accession>
<dbReference type="FunFam" id="1.25.10.10:FF:000336">
    <property type="entry name" value="Catenin delta-2"/>
    <property type="match status" value="1"/>
</dbReference>
<feature type="region of interest" description="Disordered" evidence="13">
    <location>
        <begin position="955"/>
        <end position="986"/>
    </location>
</feature>
<dbReference type="PANTHER" id="PTHR10372:SF27">
    <property type="entry name" value="ADHERENS JUNCTION PROTEIN P120"/>
    <property type="match status" value="1"/>
</dbReference>
<feature type="region of interest" description="Disordered" evidence="13">
    <location>
        <begin position="429"/>
        <end position="456"/>
    </location>
</feature>
<dbReference type="Gene3D" id="3.40.50.300">
    <property type="entry name" value="P-loop containing nucleotide triphosphate hydrolases"/>
    <property type="match status" value="1"/>
</dbReference>
<feature type="compositionally biased region" description="Low complexity" evidence="13">
    <location>
        <begin position="549"/>
        <end position="561"/>
    </location>
</feature>
<comment type="similarity">
    <text evidence="4">Belongs to the beta-catenin family.</text>
</comment>
<dbReference type="AlphaFoldDB" id="A0A2A3ENC6"/>
<dbReference type="OrthoDB" id="3245100at2759"/>
<dbReference type="SUPFAM" id="SSF48371">
    <property type="entry name" value="ARM repeat"/>
    <property type="match status" value="1"/>
</dbReference>
<evidence type="ECO:0000313" key="15">
    <source>
        <dbReference type="EMBL" id="PBC32706.1"/>
    </source>
</evidence>
<dbReference type="EMBL" id="KZ288215">
    <property type="protein sequence ID" value="PBC32706.1"/>
    <property type="molecule type" value="Genomic_DNA"/>
</dbReference>
<evidence type="ECO:0000256" key="9">
    <source>
        <dbReference type="ARBA" id="ARBA00022889"/>
    </source>
</evidence>
<keyword evidence="6" id="KW-0677">Repeat</keyword>
<dbReference type="GO" id="GO:0006260">
    <property type="term" value="P:DNA replication"/>
    <property type="evidence" value="ECO:0007669"/>
    <property type="project" value="UniProtKB-KW"/>
</dbReference>
<dbReference type="SMART" id="SM00382">
    <property type="entry name" value="AAA"/>
    <property type="match status" value="1"/>
</dbReference>
<evidence type="ECO:0000256" key="4">
    <source>
        <dbReference type="ARBA" id="ARBA00005462"/>
    </source>
</evidence>
<keyword evidence="16" id="KW-1185">Reference proteome</keyword>
<evidence type="ECO:0000256" key="6">
    <source>
        <dbReference type="ARBA" id="ARBA00022737"/>
    </source>
</evidence>
<dbReference type="CDD" id="cd18140">
    <property type="entry name" value="HLD_clamp_RFC"/>
    <property type="match status" value="1"/>
</dbReference>
<comment type="subcellular location">
    <subcellularLocation>
        <location evidence="2">Cell junction</location>
    </subcellularLocation>
    <subcellularLocation>
        <location evidence="1">Nucleus</location>
    </subcellularLocation>
</comment>
<keyword evidence="7" id="KW-0547">Nucleotide-binding</keyword>
<dbReference type="CDD" id="cd00009">
    <property type="entry name" value="AAA"/>
    <property type="match status" value="1"/>
</dbReference>
<dbReference type="InterPro" id="IPR003959">
    <property type="entry name" value="ATPase_AAA_core"/>
</dbReference>
<dbReference type="InterPro" id="IPR008921">
    <property type="entry name" value="DNA_pol3_clamp-load_cplx_C"/>
</dbReference>
<keyword evidence="5" id="KW-0235">DNA replication</keyword>
<evidence type="ECO:0000256" key="3">
    <source>
        <dbReference type="ARBA" id="ARBA00005378"/>
    </source>
</evidence>
<feature type="compositionally biased region" description="Low complexity" evidence="13">
    <location>
        <begin position="973"/>
        <end position="985"/>
    </location>
</feature>
<evidence type="ECO:0000313" key="16">
    <source>
        <dbReference type="Proteomes" id="UP000242457"/>
    </source>
</evidence>
<keyword evidence="9" id="KW-0130">Cell adhesion</keyword>
<sequence>MNITIIDSNFLNCFRWRTKILPSNVGIIQLSSRMRGKRLPLLCLSRPKNVEDVVEQTEVVEVLRQCLKGGDFPNLLFYGPPGTGKTSTILAAARQLFGSLYKERVLELNASDERGIQVVREKIKSFAQLTAGGMRDDGKSCPPFKIIVLDEADSMTGAAQAALRRTMEKESHSTRFCLICNYVSRIIEPLTSRCTKFRFKPLGENKIIERLEYICKEEDLKVEKPVLLKIVEVSGGDLRRAITCLQSITKLKGKDIEITVDDVLEIIGIVPDKWLDELIDVCKTKDYSKAEEFVDQFMLEAYATSQVIEQLSERIIYSNELTDKQKALIADTLGECNYRLLDGGNEYIQLINICCGIIKAYELMFFIQYVFKKYISRLIYVKQSGVEENVLWTEVTLGSSETEIFSKLLQINPSSNFFRKSFLSLTTMPDQDRENGQSDADYHGSNGQADTHSLHSSHLSVQEDPLLIRSHKQQTTQQVTNVSKVVREVSHMEPDPGAVSYMSVPLMSQDYQHADRRYPADSYMVGFEHYEPYLGYPPQPGYPGPHGIYMPRSHSPHSPHSPSEHSRASPPHEYLRKAAPYVEGGYNDIDPGLNPALQDHYRITPSPGGPGDQYDENKVAYGYVSPSPYGPVGYGPGVGVGPVAVPSDVPGYDEGHPVPLPTGVPPGMFDDEVHLQRLQSRHPVVPGMASPLDDDQKSMRWRDPNLSEVIGFLSNPNNIIKANAAAYLQHLCYMDDPNKQKTRSLGGIPPLVQLLDHDNPDVYRNACGALRNLSYGRQNDENKRAIKNAGGVPALINLLRRTSDADVKELVTGVLWNLSSCEDLKKSIIDDGVTMVVNNIIIPHSGWDPSSSSGETCWSTVFRNASGVLRNVSSAGEYARKKLRECDGLVDALLYVVRSAIEKSNIGNKIVENCVCILRNLSYRCQEVEDPNYDKHPIQSTVQNRVAAPAKGENLGCFGGSKKKKDGQPVQKETTASRTTTSPRTEPVRGMELLWQPEVVQSYLKLLQTCSNPETLEAAAGALQNLAACYWQPSIEIRAAVRKEKGLPILVELLRMEVDRVVCAVATALRNLAIDQRNKELIGKYAMRDLIQKLPSGNNQHDQGTSDDTIAAVLATLNEVIKKNAEFSRSLLDAGGVDRLMNITRQRQKYTPRVLKFAGKDNG</sequence>
<dbReference type="GO" id="GO:0005886">
    <property type="term" value="C:plasma membrane"/>
    <property type="evidence" value="ECO:0007669"/>
    <property type="project" value="TreeGrafter"/>
</dbReference>